<proteinExistence type="predicted"/>
<dbReference type="EMBL" id="JADZLT010000052">
    <property type="protein sequence ID" value="MBH0238999.1"/>
    <property type="molecule type" value="Genomic_DNA"/>
</dbReference>
<evidence type="ECO:0000313" key="1">
    <source>
        <dbReference type="EMBL" id="MBH0238999.1"/>
    </source>
</evidence>
<protein>
    <submittedName>
        <fullName evidence="1">Uncharacterized protein</fullName>
    </submittedName>
</protein>
<dbReference type="RefSeq" id="WP_197312079.1">
    <property type="nucleotide sequence ID" value="NZ_JADZLT010000052.1"/>
</dbReference>
<comment type="caution">
    <text evidence="1">The sequence shown here is derived from an EMBL/GenBank/DDBJ whole genome shotgun (WGS) entry which is preliminary data.</text>
</comment>
<reference evidence="1" key="1">
    <citation type="submission" date="2020-12" db="EMBL/GenBank/DDBJ databases">
        <title>Methylobrevis albus sp. nov., isolated from fresh water lack sediment.</title>
        <authorList>
            <person name="Zou Q."/>
        </authorList>
    </citation>
    <scope>NUCLEOTIDE SEQUENCE</scope>
    <source>
        <strain evidence="1">L22</strain>
    </source>
</reference>
<sequence>MTALQDLIVANLSQNGRADNFRRRSESVVRSTGSVPGEFLGDAVD</sequence>
<organism evidence="1 2">
    <name type="scientific">Methylobrevis albus</name>
    <dbReference type="NCBI Taxonomy" id="2793297"/>
    <lineage>
        <taxon>Bacteria</taxon>
        <taxon>Pseudomonadati</taxon>
        <taxon>Pseudomonadota</taxon>
        <taxon>Alphaproteobacteria</taxon>
        <taxon>Hyphomicrobiales</taxon>
        <taxon>Pleomorphomonadaceae</taxon>
        <taxon>Methylobrevis</taxon>
    </lineage>
</organism>
<keyword evidence="2" id="KW-1185">Reference proteome</keyword>
<evidence type="ECO:0000313" key="2">
    <source>
        <dbReference type="Proteomes" id="UP000631694"/>
    </source>
</evidence>
<dbReference type="AlphaFoldDB" id="A0A931I3Y7"/>
<name>A0A931I3Y7_9HYPH</name>
<dbReference type="Proteomes" id="UP000631694">
    <property type="component" value="Unassembled WGS sequence"/>
</dbReference>
<accession>A0A931I3Y7</accession>
<gene>
    <name evidence="1" type="ORF">I5731_14290</name>
</gene>